<protein>
    <recommendedName>
        <fullName evidence="5">DUF2628 domain-containing protein</fullName>
    </recommendedName>
</protein>
<sequence>MFSRTTHYTVHLPPEKEGVDEALRAVFIKDGMNWPALFIPFLWLLYRRMWLPLLLYLVASGAVAALGFRFGETAAQWCGLLFAILFALEANNLRRWSLSRRGWREAGAASGRSEDEAAIRFFGRREDEFAAPRPMASRSVVPEVAPARPRGRPWSAAGDRDTPEVMGLFPERGG</sequence>
<evidence type="ECO:0000313" key="4">
    <source>
        <dbReference type="Proteomes" id="UP000199347"/>
    </source>
</evidence>
<feature type="region of interest" description="Disordered" evidence="1">
    <location>
        <begin position="132"/>
        <end position="174"/>
    </location>
</feature>
<keyword evidence="2" id="KW-1133">Transmembrane helix</keyword>
<keyword evidence="2" id="KW-0472">Membrane</keyword>
<dbReference type="InterPro" id="IPR024399">
    <property type="entry name" value="DUF2628"/>
</dbReference>
<name>A0A1G5NEC3_AFIMA</name>
<dbReference type="Proteomes" id="UP000199347">
    <property type="component" value="Unassembled WGS sequence"/>
</dbReference>
<dbReference type="Pfam" id="PF10947">
    <property type="entry name" value="DUF2628"/>
    <property type="match status" value="1"/>
</dbReference>
<gene>
    <name evidence="3" type="ORF">SAMN03080610_01914</name>
</gene>
<evidence type="ECO:0008006" key="5">
    <source>
        <dbReference type="Google" id="ProtNLM"/>
    </source>
</evidence>
<dbReference type="EMBL" id="FMVW01000003">
    <property type="protein sequence ID" value="SCZ35524.1"/>
    <property type="molecule type" value="Genomic_DNA"/>
</dbReference>
<feature type="transmembrane region" description="Helical" evidence="2">
    <location>
        <begin position="74"/>
        <end position="93"/>
    </location>
</feature>
<evidence type="ECO:0000313" key="3">
    <source>
        <dbReference type="EMBL" id="SCZ35524.1"/>
    </source>
</evidence>
<feature type="transmembrane region" description="Helical" evidence="2">
    <location>
        <begin position="49"/>
        <end position="68"/>
    </location>
</feature>
<evidence type="ECO:0000256" key="2">
    <source>
        <dbReference type="SAM" id="Phobius"/>
    </source>
</evidence>
<accession>A0A1G5NEC3</accession>
<dbReference type="RefSeq" id="WP_092811934.1">
    <property type="nucleotide sequence ID" value="NZ_FMVW01000003.1"/>
</dbReference>
<evidence type="ECO:0000256" key="1">
    <source>
        <dbReference type="SAM" id="MobiDB-lite"/>
    </source>
</evidence>
<reference evidence="3 4" key="1">
    <citation type="submission" date="2016-10" db="EMBL/GenBank/DDBJ databases">
        <authorList>
            <person name="de Groot N.N."/>
        </authorList>
    </citation>
    <scope>NUCLEOTIDE SEQUENCE [LARGE SCALE GENOMIC DNA]</scope>
    <source>
        <strain evidence="3 4">DSM 2698</strain>
    </source>
</reference>
<keyword evidence="4" id="KW-1185">Reference proteome</keyword>
<dbReference type="STRING" id="1120955.SAMN03080610_01914"/>
<proteinExistence type="predicted"/>
<dbReference type="OrthoDB" id="7285394at2"/>
<keyword evidence="2" id="KW-0812">Transmembrane</keyword>
<organism evidence="3 4">
    <name type="scientific">Afifella marina DSM 2698</name>
    <dbReference type="NCBI Taxonomy" id="1120955"/>
    <lineage>
        <taxon>Bacteria</taxon>
        <taxon>Pseudomonadati</taxon>
        <taxon>Pseudomonadota</taxon>
        <taxon>Alphaproteobacteria</taxon>
        <taxon>Hyphomicrobiales</taxon>
        <taxon>Afifellaceae</taxon>
        <taxon>Afifella</taxon>
    </lineage>
</organism>
<dbReference type="AlphaFoldDB" id="A0A1G5NEC3"/>